<dbReference type="Pfam" id="PF01408">
    <property type="entry name" value="GFO_IDH_MocA"/>
    <property type="match status" value="1"/>
</dbReference>
<dbReference type="RefSeq" id="WP_337758159.1">
    <property type="nucleotide sequence ID" value="NZ_JAASRO010000001.1"/>
</dbReference>
<evidence type="ECO:0000313" key="4">
    <source>
        <dbReference type="Proteomes" id="UP000555407"/>
    </source>
</evidence>
<feature type="domain" description="GFO/IDH/MocA-like oxidoreductase" evidence="2">
    <location>
        <begin position="154"/>
        <end position="290"/>
    </location>
</feature>
<dbReference type="Gene3D" id="3.40.50.720">
    <property type="entry name" value="NAD(P)-binding Rossmann-like Domain"/>
    <property type="match status" value="1"/>
</dbReference>
<sequence length="391" mass="43921">MRGKTVNERRIGIVMNGVTGRMGLRQHLERSIVAIRQQGGIQAADGTMIIPEPILVGRNELKLRRIAEQYGLERWTTDLAEALAAPDVEIYFDSQLTQLREKGVRAAVEAGKAIYCEKPIAESLDAAVDLAKLVVDSGLKNGVVMDKLSLPGLRKLKRLIDGGFFGRILSVRGEFGYWVFEGDWQEAQRPSWNYKSEEGGGIILDMFCHWRYVLDQLFGEVRSVYCQGATHIPERVDENGETYTATADDAAYGVFELDGGIVAQLNSSWTTRVFRDELVEFHVDGTEGSAVAGLRNCRVQHRSATPKPVWNPDIPVSEKFREQWATVPDNEPMDNGFKVQWEMFLRHIVDDAPFTWDFVEAAKGVQLAELGLKSWHEGRKLEVPELTLKAN</sequence>
<evidence type="ECO:0000259" key="1">
    <source>
        <dbReference type="Pfam" id="PF01408"/>
    </source>
</evidence>
<gene>
    <name evidence="3" type="ORF">BJY22_000838</name>
</gene>
<evidence type="ECO:0000313" key="3">
    <source>
        <dbReference type="EMBL" id="NIK55121.1"/>
    </source>
</evidence>
<dbReference type="SUPFAM" id="SSF51735">
    <property type="entry name" value="NAD(P)-binding Rossmann-fold domains"/>
    <property type="match status" value="1"/>
</dbReference>
<protein>
    <submittedName>
        <fullName evidence="3">Putative dehydrogenase</fullName>
    </submittedName>
</protein>
<dbReference type="InterPro" id="IPR055170">
    <property type="entry name" value="GFO_IDH_MocA-like_dom"/>
</dbReference>
<organism evidence="3 4">
    <name type="scientific">Kribbella shirazensis</name>
    <dbReference type="NCBI Taxonomy" id="1105143"/>
    <lineage>
        <taxon>Bacteria</taxon>
        <taxon>Bacillati</taxon>
        <taxon>Actinomycetota</taxon>
        <taxon>Actinomycetes</taxon>
        <taxon>Propionibacteriales</taxon>
        <taxon>Kribbellaceae</taxon>
        <taxon>Kribbella</taxon>
    </lineage>
</organism>
<dbReference type="Proteomes" id="UP000555407">
    <property type="component" value="Unassembled WGS sequence"/>
</dbReference>
<dbReference type="AlphaFoldDB" id="A0A7X5V5Q0"/>
<proteinExistence type="predicted"/>
<dbReference type="Pfam" id="PF22725">
    <property type="entry name" value="GFO_IDH_MocA_C3"/>
    <property type="match status" value="1"/>
</dbReference>
<reference evidence="3 4" key="1">
    <citation type="submission" date="2020-03" db="EMBL/GenBank/DDBJ databases">
        <title>Sequencing the genomes of 1000 actinobacteria strains.</title>
        <authorList>
            <person name="Klenk H.-P."/>
        </authorList>
    </citation>
    <scope>NUCLEOTIDE SEQUENCE [LARGE SCALE GENOMIC DNA]</scope>
    <source>
        <strain evidence="3 4">DSM 45490</strain>
    </source>
</reference>
<evidence type="ECO:0000259" key="2">
    <source>
        <dbReference type="Pfam" id="PF22725"/>
    </source>
</evidence>
<dbReference type="EMBL" id="JAASRO010000001">
    <property type="protein sequence ID" value="NIK55121.1"/>
    <property type="molecule type" value="Genomic_DNA"/>
</dbReference>
<accession>A0A7X5V5Q0</accession>
<name>A0A7X5V5Q0_9ACTN</name>
<dbReference type="InterPro" id="IPR000683">
    <property type="entry name" value="Gfo/Idh/MocA-like_OxRdtase_N"/>
</dbReference>
<dbReference type="GO" id="GO:0000166">
    <property type="term" value="F:nucleotide binding"/>
    <property type="evidence" value="ECO:0007669"/>
    <property type="project" value="InterPro"/>
</dbReference>
<dbReference type="PANTHER" id="PTHR42840:SF8">
    <property type="entry name" value="OXIDOREDUCTASE"/>
    <property type="match status" value="1"/>
</dbReference>
<feature type="domain" description="Gfo/Idh/MocA-like oxidoreductase N-terminal" evidence="1">
    <location>
        <begin position="56"/>
        <end position="139"/>
    </location>
</feature>
<keyword evidence="4" id="KW-1185">Reference proteome</keyword>
<dbReference type="PANTHER" id="PTHR42840">
    <property type="entry name" value="NAD(P)-BINDING ROSSMANN-FOLD SUPERFAMILY PROTEIN-RELATED"/>
    <property type="match status" value="1"/>
</dbReference>
<dbReference type="SUPFAM" id="SSF55347">
    <property type="entry name" value="Glyceraldehyde-3-phosphate dehydrogenase-like, C-terminal domain"/>
    <property type="match status" value="1"/>
</dbReference>
<dbReference type="InterPro" id="IPR036291">
    <property type="entry name" value="NAD(P)-bd_dom_sf"/>
</dbReference>
<dbReference type="Gene3D" id="3.30.360.10">
    <property type="entry name" value="Dihydrodipicolinate Reductase, domain 2"/>
    <property type="match status" value="1"/>
</dbReference>
<comment type="caution">
    <text evidence="3">The sequence shown here is derived from an EMBL/GenBank/DDBJ whole genome shotgun (WGS) entry which is preliminary data.</text>
</comment>